<gene>
    <name evidence="1" type="ORF">AV656_08580</name>
</gene>
<reference evidence="1 2" key="1">
    <citation type="submission" date="2016-01" db="EMBL/GenBank/DDBJ databases">
        <title>Whole genome sequencing of Bhargavaea cecembensis T14.</title>
        <authorList>
            <person name="Hong K.W."/>
        </authorList>
    </citation>
    <scope>NUCLEOTIDE SEQUENCE [LARGE SCALE GENOMIC DNA]</scope>
    <source>
        <strain evidence="1 2">T14</strain>
    </source>
</reference>
<evidence type="ECO:0000313" key="1">
    <source>
        <dbReference type="EMBL" id="KZE38945.1"/>
    </source>
</evidence>
<dbReference type="EMBL" id="LQNT01000009">
    <property type="protein sequence ID" value="KZE38945.1"/>
    <property type="molecule type" value="Genomic_DNA"/>
</dbReference>
<dbReference type="Gene3D" id="3.40.1580.10">
    <property type="entry name" value="SMI1/KNR4-like"/>
    <property type="match status" value="1"/>
</dbReference>
<accession>A0A165H6S4</accession>
<comment type="caution">
    <text evidence="1">The sequence shown here is derived from an EMBL/GenBank/DDBJ whole genome shotgun (WGS) entry which is preliminary data.</text>
</comment>
<name>A0A165H6S4_9BACL</name>
<evidence type="ECO:0000313" key="2">
    <source>
        <dbReference type="Proteomes" id="UP000076490"/>
    </source>
</evidence>
<evidence type="ECO:0008006" key="3">
    <source>
        <dbReference type="Google" id="ProtNLM"/>
    </source>
</evidence>
<dbReference type="Pfam" id="PF14567">
    <property type="entry name" value="SUKH_5"/>
    <property type="match status" value="1"/>
</dbReference>
<dbReference type="AlphaFoldDB" id="A0A165H6S4"/>
<sequence>MDPLKQRYINLYPDEGTSDRELEEIEKTLNIRLPITFREISAYYNGGLLGGISHFSIPDDRKPNVKDETLRLRKTVGLPSRFVVLAEPPESLIVMDTSGTPEVIWLDAMDVTNLAGRTFTSPPDVWETYGEFFETLLAEEEEEREY</sequence>
<organism evidence="1 2">
    <name type="scientific">Bhargavaea cecembensis</name>
    <dbReference type="NCBI Taxonomy" id="394098"/>
    <lineage>
        <taxon>Bacteria</taxon>
        <taxon>Bacillati</taxon>
        <taxon>Bacillota</taxon>
        <taxon>Bacilli</taxon>
        <taxon>Bacillales</taxon>
        <taxon>Caryophanaceae</taxon>
        <taxon>Bhargavaea</taxon>
    </lineage>
</organism>
<proteinExistence type="predicted"/>
<protein>
    <recommendedName>
        <fullName evidence="3">Knr4/Smi1-like domain-containing protein</fullName>
    </recommendedName>
</protein>
<dbReference type="RefSeq" id="WP_063180982.1">
    <property type="nucleotide sequence ID" value="NZ_LQNT01000009.1"/>
</dbReference>
<dbReference type="InterPro" id="IPR037883">
    <property type="entry name" value="Knr4/Smi1-like_sf"/>
</dbReference>
<dbReference type="SUPFAM" id="SSF160631">
    <property type="entry name" value="SMI1/KNR4-like"/>
    <property type="match status" value="1"/>
</dbReference>
<dbReference type="Proteomes" id="UP000076490">
    <property type="component" value="Unassembled WGS sequence"/>
</dbReference>
<dbReference type="OrthoDB" id="5880263at2"/>